<evidence type="ECO:0000256" key="6">
    <source>
        <dbReference type="ARBA" id="ARBA00022691"/>
    </source>
</evidence>
<evidence type="ECO:0000259" key="10">
    <source>
        <dbReference type="Pfam" id="PF00561"/>
    </source>
</evidence>
<evidence type="ECO:0000256" key="1">
    <source>
        <dbReference type="ARBA" id="ARBA00000852"/>
    </source>
</evidence>
<dbReference type="InterPro" id="IPR000073">
    <property type="entry name" value="AB_hydrolase_1"/>
</dbReference>
<keyword evidence="4 9" id="KW-0489">Methyltransferase</keyword>
<dbReference type="Proteomes" id="UP000838100">
    <property type="component" value="Unassembled WGS sequence"/>
</dbReference>
<gene>
    <name evidence="12" type="primary">COQ5_2</name>
    <name evidence="9" type="synonym">bioC</name>
    <name evidence="12" type="ORF">SIN8267_02019</name>
</gene>
<dbReference type="Gene3D" id="3.40.50.1820">
    <property type="entry name" value="alpha/beta hydrolase"/>
    <property type="match status" value="1"/>
</dbReference>
<dbReference type="Pfam" id="PF08241">
    <property type="entry name" value="Methyltransf_11"/>
    <property type="match status" value="1"/>
</dbReference>
<dbReference type="EMBL" id="CAKLPX010000002">
    <property type="protein sequence ID" value="CAH0991904.1"/>
    <property type="molecule type" value="Genomic_DNA"/>
</dbReference>
<dbReference type="PANTHER" id="PTHR13090:SF1">
    <property type="entry name" value="ARGININE-HYDROXYLASE NDUFAF5, MITOCHONDRIAL"/>
    <property type="match status" value="1"/>
</dbReference>
<dbReference type="InterPro" id="IPR029063">
    <property type="entry name" value="SAM-dependent_MTases_sf"/>
</dbReference>
<protein>
    <recommendedName>
        <fullName evidence="3 9">Malonyl-[acyl-carrier protein] O-methyltransferase</fullName>
        <shortName evidence="9">Malonyl-ACP O-methyltransferase</shortName>
        <ecNumber evidence="3 9">2.1.1.197</ecNumber>
    </recommendedName>
    <alternativeName>
        <fullName evidence="9">Biotin synthesis protein BioC</fullName>
    </alternativeName>
</protein>
<evidence type="ECO:0000313" key="12">
    <source>
        <dbReference type="EMBL" id="CAH0991904.1"/>
    </source>
</evidence>
<evidence type="ECO:0000256" key="9">
    <source>
        <dbReference type="HAMAP-Rule" id="MF_00835"/>
    </source>
</evidence>
<dbReference type="Gene3D" id="3.40.50.150">
    <property type="entry name" value="Vaccinia Virus protein VP39"/>
    <property type="match status" value="1"/>
</dbReference>
<dbReference type="InterPro" id="IPR050602">
    <property type="entry name" value="Malonyl-ACP_OMT"/>
</dbReference>
<proteinExistence type="inferred from homology"/>
<comment type="similarity">
    <text evidence="9">Belongs to the methyltransferase superfamily.</text>
</comment>
<dbReference type="SUPFAM" id="SSF53335">
    <property type="entry name" value="S-adenosyl-L-methionine-dependent methyltransferases"/>
    <property type="match status" value="1"/>
</dbReference>
<dbReference type="GO" id="GO:0043770">
    <property type="term" value="F:demethylmenaquinone methyltransferase activity"/>
    <property type="evidence" value="ECO:0007669"/>
    <property type="project" value="UniProtKB-EC"/>
</dbReference>
<sequence>MHETVKTAAIIEPVIDVFGAEHRPKLVLIPGWASLKQSLQGLAEQLSQHYCVYLFDLPGYGSNRHWHNDYQDQQQLAEQLLAQLPDQAVYIGWSLGGNIALSLAEHSPERVLAVATVATNLRFVASDDYPAAMAADTYQQFSQSLQANPASTLTLFQSLQLKGSPNERQWRRADRGHTQPPADQQTLQNSLAMLGRVDQRHCYQQLLMPKLSIFADADNLVPAAAAERLTDSVVLPGCHQLFRDSDEVLCQQLERFIQSLACCRSKQLMAQSFSRAADSYDASAQLQRDIADHLFSAIDGGLSLGAEAVVVDLGCGTGYISQRLSTTYPQARFIGVDIAEGMLDYARQHSGVGEAGQWLAADAEALPFADNSVDVMYSSLAIQWCQHLPRLFSEIRRVLKPGGRCYFSTLLDGTLTELKQAWAAVDDYVHVNQFDSNQHWLDCVEQAELSATHWQQQTITLQYQQLKQLTGELKAIGAHNVNSGRPDGLTGRQRVKALRARYECFRNQQGLLPATYRVLYAELLNRH</sequence>
<dbReference type="Pfam" id="PF00561">
    <property type="entry name" value="Abhydrolase_1"/>
    <property type="match status" value="1"/>
</dbReference>
<dbReference type="InterPro" id="IPR013216">
    <property type="entry name" value="Methyltransf_11"/>
</dbReference>
<evidence type="ECO:0000256" key="5">
    <source>
        <dbReference type="ARBA" id="ARBA00022679"/>
    </source>
</evidence>
<comment type="caution">
    <text evidence="12">The sequence shown here is derived from an EMBL/GenBank/DDBJ whole genome shotgun (WGS) entry which is preliminary data.</text>
</comment>
<dbReference type="NCBIfam" id="TIGR02072">
    <property type="entry name" value="BioC"/>
    <property type="match status" value="1"/>
</dbReference>
<dbReference type="InterPro" id="IPR029058">
    <property type="entry name" value="AB_hydrolase_fold"/>
</dbReference>
<dbReference type="CDD" id="cd02440">
    <property type="entry name" value="AdoMet_MTases"/>
    <property type="match status" value="1"/>
</dbReference>
<dbReference type="GO" id="GO:0032259">
    <property type="term" value="P:methylation"/>
    <property type="evidence" value="ECO:0007669"/>
    <property type="project" value="UniProtKB-KW"/>
</dbReference>
<evidence type="ECO:0000313" key="13">
    <source>
        <dbReference type="Proteomes" id="UP000838100"/>
    </source>
</evidence>
<comment type="catalytic activity">
    <reaction evidence="1 9">
        <text>malonyl-[ACP] + S-adenosyl-L-methionine = malonyl-[ACP] methyl ester + S-adenosyl-L-homocysteine</text>
        <dbReference type="Rhea" id="RHEA:17105"/>
        <dbReference type="Rhea" id="RHEA-COMP:9623"/>
        <dbReference type="Rhea" id="RHEA-COMP:9954"/>
        <dbReference type="ChEBI" id="CHEBI:57856"/>
        <dbReference type="ChEBI" id="CHEBI:59789"/>
        <dbReference type="ChEBI" id="CHEBI:78449"/>
        <dbReference type="ChEBI" id="CHEBI:78845"/>
        <dbReference type="EC" id="2.1.1.197"/>
    </reaction>
</comment>
<feature type="domain" description="Methyltransferase type 11" evidence="11">
    <location>
        <begin position="311"/>
        <end position="407"/>
    </location>
</feature>
<accession>A0ABM9AFK1</accession>
<feature type="domain" description="AB hydrolase-1" evidence="10">
    <location>
        <begin position="26"/>
        <end position="243"/>
    </location>
</feature>
<keyword evidence="7 9" id="KW-0093">Biotin biosynthesis</keyword>
<name>A0ABM9AFK1_9GAMM</name>
<dbReference type="EC" id="2.1.1.197" evidence="3 9"/>
<dbReference type="InterPro" id="IPR011814">
    <property type="entry name" value="BioC"/>
</dbReference>
<evidence type="ECO:0000256" key="2">
    <source>
        <dbReference type="ARBA" id="ARBA00004746"/>
    </source>
</evidence>
<evidence type="ECO:0000259" key="11">
    <source>
        <dbReference type="Pfam" id="PF08241"/>
    </source>
</evidence>
<keyword evidence="6 9" id="KW-0949">S-adenosyl-L-methionine</keyword>
<evidence type="ECO:0000256" key="3">
    <source>
        <dbReference type="ARBA" id="ARBA00012327"/>
    </source>
</evidence>
<keyword evidence="13" id="KW-1185">Reference proteome</keyword>
<dbReference type="SUPFAM" id="SSF53474">
    <property type="entry name" value="alpha/beta-Hydrolases"/>
    <property type="match status" value="1"/>
</dbReference>
<keyword evidence="5 9" id="KW-0808">Transferase</keyword>
<comment type="pathway">
    <text evidence="2 9">Cofactor biosynthesis; biotin biosynthesis.</text>
</comment>
<dbReference type="RefSeq" id="WP_237444603.1">
    <property type="nucleotide sequence ID" value="NZ_CAKLPX010000002.1"/>
</dbReference>
<evidence type="ECO:0000256" key="4">
    <source>
        <dbReference type="ARBA" id="ARBA00022603"/>
    </source>
</evidence>
<reference evidence="12" key="1">
    <citation type="submission" date="2021-12" db="EMBL/GenBank/DDBJ databases">
        <authorList>
            <person name="Rodrigo-Torres L."/>
            <person name="Arahal R. D."/>
            <person name="Lucena T."/>
        </authorList>
    </citation>
    <scope>NUCLEOTIDE SEQUENCE</scope>
    <source>
        <strain evidence="12">CECT 8267</strain>
    </source>
</reference>
<dbReference type="PRINTS" id="PR00111">
    <property type="entry name" value="ABHYDROLASE"/>
</dbReference>
<evidence type="ECO:0000256" key="7">
    <source>
        <dbReference type="ARBA" id="ARBA00022756"/>
    </source>
</evidence>
<evidence type="ECO:0000256" key="8">
    <source>
        <dbReference type="ARBA" id="ARBA00025006"/>
    </source>
</evidence>
<comment type="function">
    <text evidence="8 9">Converts the free carboxyl group of a malonyl-thioester to its methyl ester by transfer of a methyl group from S-adenosyl-L-methionine (SAM). It allows to synthesize pimeloyl-ACP via the fatty acid synthetic pathway.</text>
</comment>
<organism evidence="12 13">
    <name type="scientific">Sinobacterium norvegicum</name>
    <dbReference type="NCBI Taxonomy" id="1641715"/>
    <lineage>
        <taxon>Bacteria</taxon>
        <taxon>Pseudomonadati</taxon>
        <taxon>Pseudomonadota</taxon>
        <taxon>Gammaproteobacteria</taxon>
        <taxon>Cellvibrionales</taxon>
        <taxon>Spongiibacteraceae</taxon>
        <taxon>Sinobacterium</taxon>
    </lineage>
</organism>
<dbReference type="HAMAP" id="MF_00835">
    <property type="entry name" value="BioC"/>
    <property type="match status" value="1"/>
</dbReference>
<dbReference type="PANTHER" id="PTHR13090">
    <property type="entry name" value="ARGININE-HYDROXYLASE NDUFAF5, MITOCHONDRIAL"/>
    <property type="match status" value="1"/>
</dbReference>